<dbReference type="InterPro" id="IPR036249">
    <property type="entry name" value="Thioredoxin-like_sf"/>
</dbReference>
<organism evidence="3 4">
    <name type="scientific">Blepharisma stoltei</name>
    <dbReference type="NCBI Taxonomy" id="1481888"/>
    <lineage>
        <taxon>Eukaryota</taxon>
        <taxon>Sar</taxon>
        <taxon>Alveolata</taxon>
        <taxon>Ciliophora</taxon>
        <taxon>Postciliodesmatophora</taxon>
        <taxon>Heterotrichea</taxon>
        <taxon>Heterotrichida</taxon>
        <taxon>Blepharismidae</taxon>
        <taxon>Blepharisma</taxon>
    </lineage>
</organism>
<sequence length="209" mass="23974">MTTKIFFSLLILSCVFSKSAKESLEAKLEKIQGKLSKESGAAVIELTDNEIEYLVYNTSNDWLILFYDAELNSSGLLIATWNFAARNLFEKENMKVPVCKVDLRKNKRSFHKFGLYDYPAAVYIHEGYYYNITKPFKLDPVISLVKDKTYQNYTSHKLPTLSRTNWEKIVKLLGECDVCAFGIGFAATIVIGFMYRVLSKRIGNKQKTE</sequence>
<proteinExistence type="predicted"/>
<keyword evidence="1" id="KW-0472">Membrane</keyword>
<name>A0AAU9K8E7_9CILI</name>
<keyword evidence="1" id="KW-1133">Transmembrane helix</keyword>
<dbReference type="Proteomes" id="UP001162131">
    <property type="component" value="Unassembled WGS sequence"/>
</dbReference>
<feature type="transmembrane region" description="Helical" evidence="1">
    <location>
        <begin position="180"/>
        <end position="198"/>
    </location>
</feature>
<evidence type="ECO:0000256" key="2">
    <source>
        <dbReference type="SAM" id="SignalP"/>
    </source>
</evidence>
<keyword evidence="4" id="KW-1185">Reference proteome</keyword>
<feature type="signal peptide" evidence="2">
    <location>
        <begin position="1"/>
        <end position="20"/>
    </location>
</feature>
<accession>A0AAU9K8E7</accession>
<keyword evidence="2" id="KW-0732">Signal</keyword>
<evidence type="ECO:0000313" key="3">
    <source>
        <dbReference type="EMBL" id="CAG9334746.1"/>
    </source>
</evidence>
<comment type="caution">
    <text evidence="3">The sequence shown here is derived from an EMBL/GenBank/DDBJ whole genome shotgun (WGS) entry which is preliminary data.</text>
</comment>
<protein>
    <submittedName>
        <fullName evidence="3">Uncharacterized protein</fullName>
    </submittedName>
</protein>
<gene>
    <name evidence="3" type="ORF">BSTOLATCC_MIC62331</name>
</gene>
<keyword evidence="1" id="KW-0812">Transmembrane</keyword>
<dbReference type="SUPFAM" id="SSF52833">
    <property type="entry name" value="Thioredoxin-like"/>
    <property type="match status" value="1"/>
</dbReference>
<evidence type="ECO:0000256" key="1">
    <source>
        <dbReference type="SAM" id="Phobius"/>
    </source>
</evidence>
<reference evidence="3" key="1">
    <citation type="submission" date="2021-09" db="EMBL/GenBank/DDBJ databases">
        <authorList>
            <consortium name="AG Swart"/>
            <person name="Singh M."/>
            <person name="Singh A."/>
            <person name="Seah K."/>
            <person name="Emmerich C."/>
        </authorList>
    </citation>
    <scope>NUCLEOTIDE SEQUENCE</scope>
    <source>
        <strain evidence="3">ATCC30299</strain>
    </source>
</reference>
<dbReference type="Gene3D" id="3.40.30.10">
    <property type="entry name" value="Glutaredoxin"/>
    <property type="match status" value="1"/>
</dbReference>
<feature type="chain" id="PRO_5043605736" evidence="2">
    <location>
        <begin position="21"/>
        <end position="209"/>
    </location>
</feature>
<evidence type="ECO:0000313" key="4">
    <source>
        <dbReference type="Proteomes" id="UP001162131"/>
    </source>
</evidence>
<dbReference type="EMBL" id="CAJZBQ010000060">
    <property type="protein sequence ID" value="CAG9334746.1"/>
    <property type="molecule type" value="Genomic_DNA"/>
</dbReference>
<dbReference type="AlphaFoldDB" id="A0AAU9K8E7"/>